<dbReference type="InterPro" id="IPR003661">
    <property type="entry name" value="HisK_dim/P_dom"/>
</dbReference>
<dbReference type="PROSITE" id="PS50885">
    <property type="entry name" value="HAMP"/>
    <property type="match status" value="1"/>
</dbReference>
<dbReference type="InterPro" id="IPR050398">
    <property type="entry name" value="HssS/ArlS-like"/>
</dbReference>
<dbReference type="Gene3D" id="6.10.340.10">
    <property type="match status" value="1"/>
</dbReference>
<evidence type="ECO:0000256" key="11">
    <source>
        <dbReference type="ARBA" id="ARBA00022989"/>
    </source>
</evidence>
<keyword evidence="4" id="KW-1003">Cell membrane</keyword>
<dbReference type="EMBL" id="BMCJ01000005">
    <property type="protein sequence ID" value="GGC97154.1"/>
    <property type="molecule type" value="Genomic_DNA"/>
</dbReference>
<dbReference type="Pfam" id="PF02518">
    <property type="entry name" value="HATPase_c"/>
    <property type="match status" value="1"/>
</dbReference>
<dbReference type="CDD" id="cd00075">
    <property type="entry name" value="HATPase"/>
    <property type="match status" value="1"/>
</dbReference>
<organism evidence="17 18">
    <name type="scientific">Thalassobacillus devorans</name>
    <dbReference type="NCBI Taxonomy" id="279813"/>
    <lineage>
        <taxon>Bacteria</taxon>
        <taxon>Bacillati</taxon>
        <taxon>Bacillota</taxon>
        <taxon>Bacilli</taxon>
        <taxon>Bacillales</taxon>
        <taxon>Bacillaceae</taxon>
        <taxon>Thalassobacillus</taxon>
    </lineage>
</organism>
<dbReference type="Gene3D" id="3.30.565.10">
    <property type="entry name" value="Histidine kinase-like ATPase, C-terminal domain"/>
    <property type="match status" value="1"/>
</dbReference>
<feature type="transmembrane region" description="Helical" evidence="14">
    <location>
        <begin position="152"/>
        <end position="174"/>
    </location>
</feature>
<name>A0ABQ1PHI0_9BACI</name>
<dbReference type="EC" id="2.7.13.3" evidence="3"/>
<sequence>MKLLHQLNTAFAVLIIIVMSITAIILYSLILNMLIEDEKRQLEDKGELLIDLLNEEDSPVKVNQLSQLLRDSDLRVLMFDRGQREILFSSLPFETATLWASQYDEQLHEEDLWESQGQDFVVYDIAFTPQADGVILVLATPLKDLQAVQTMFAWRMIYVLFIGLLLAIAISHMLNRRLVTPLIRLKKELKKIEHRKFQELQPVKASGEIEEVEQSIRTMAAELENYIRTQKQFFQNASHELKTPLMSIQGYAEGIRDGVFEGEAADKGLNVMIKETERLKKIVNEMILLAKLDSDENVYHPEEVDVHELVEQATEGLFPLAREKGVELVHNQKDSYYLSIDPEKVMQAFINIIANAIRHATSSVTIVTTQSADEIIIEVQDDGTGIPEEILPQLFERFIKGKEGETGLGLAISRAIIERSGGKIIARNNEGSTGATFRIILPKQRSNRNEQ</sequence>
<dbReference type="CDD" id="cd00082">
    <property type="entry name" value="HisKA"/>
    <property type="match status" value="1"/>
</dbReference>
<evidence type="ECO:0000259" key="15">
    <source>
        <dbReference type="PROSITE" id="PS50109"/>
    </source>
</evidence>
<dbReference type="PRINTS" id="PR00344">
    <property type="entry name" value="BCTRLSENSOR"/>
</dbReference>
<dbReference type="Pfam" id="PF00512">
    <property type="entry name" value="HisKA"/>
    <property type="match status" value="1"/>
</dbReference>
<dbReference type="InterPro" id="IPR003660">
    <property type="entry name" value="HAMP_dom"/>
</dbReference>
<keyword evidence="9" id="KW-0418">Kinase</keyword>
<feature type="transmembrane region" description="Helical" evidence="14">
    <location>
        <begin position="12"/>
        <end position="35"/>
    </location>
</feature>
<evidence type="ECO:0000259" key="16">
    <source>
        <dbReference type="PROSITE" id="PS50885"/>
    </source>
</evidence>
<evidence type="ECO:0000256" key="7">
    <source>
        <dbReference type="ARBA" id="ARBA00022692"/>
    </source>
</evidence>
<evidence type="ECO:0000256" key="2">
    <source>
        <dbReference type="ARBA" id="ARBA00004651"/>
    </source>
</evidence>
<keyword evidence="13 14" id="KW-0472">Membrane</keyword>
<accession>A0ABQ1PHI0</accession>
<evidence type="ECO:0000256" key="10">
    <source>
        <dbReference type="ARBA" id="ARBA00022840"/>
    </source>
</evidence>
<evidence type="ECO:0000256" key="6">
    <source>
        <dbReference type="ARBA" id="ARBA00022679"/>
    </source>
</evidence>
<comment type="subcellular location">
    <subcellularLocation>
        <location evidence="2">Cell membrane</location>
        <topology evidence="2">Multi-pass membrane protein</topology>
    </subcellularLocation>
</comment>
<reference evidence="18" key="1">
    <citation type="journal article" date="2019" name="Int. J. Syst. Evol. Microbiol.">
        <title>The Global Catalogue of Microorganisms (GCM) 10K type strain sequencing project: providing services to taxonomists for standard genome sequencing and annotation.</title>
        <authorList>
            <consortium name="The Broad Institute Genomics Platform"/>
            <consortium name="The Broad Institute Genome Sequencing Center for Infectious Disease"/>
            <person name="Wu L."/>
            <person name="Ma J."/>
        </authorList>
    </citation>
    <scope>NUCLEOTIDE SEQUENCE [LARGE SCALE GENOMIC DNA]</scope>
    <source>
        <strain evidence="18">CCM 7282</strain>
    </source>
</reference>
<dbReference type="InterPro" id="IPR005467">
    <property type="entry name" value="His_kinase_dom"/>
</dbReference>
<dbReference type="PANTHER" id="PTHR45528">
    <property type="entry name" value="SENSOR HISTIDINE KINASE CPXA"/>
    <property type="match status" value="1"/>
</dbReference>
<dbReference type="SUPFAM" id="SSF55874">
    <property type="entry name" value="ATPase domain of HSP90 chaperone/DNA topoisomerase II/histidine kinase"/>
    <property type="match status" value="1"/>
</dbReference>
<dbReference type="Gene3D" id="1.10.287.130">
    <property type="match status" value="1"/>
</dbReference>
<keyword evidence="5" id="KW-0597">Phosphoprotein</keyword>
<keyword evidence="10" id="KW-0067">ATP-binding</keyword>
<evidence type="ECO:0000256" key="4">
    <source>
        <dbReference type="ARBA" id="ARBA00022475"/>
    </source>
</evidence>
<evidence type="ECO:0000256" key="5">
    <source>
        <dbReference type="ARBA" id="ARBA00022553"/>
    </source>
</evidence>
<keyword evidence="12" id="KW-0902">Two-component regulatory system</keyword>
<comment type="catalytic activity">
    <reaction evidence="1">
        <text>ATP + protein L-histidine = ADP + protein N-phospho-L-histidine.</text>
        <dbReference type="EC" id="2.7.13.3"/>
    </reaction>
</comment>
<dbReference type="PROSITE" id="PS50109">
    <property type="entry name" value="HIS_KIN"/>
    <property type="match status" value="1"/>
</dbReference>
<dbReference type="PANTHER" id="PTHR45528:SF1">
    <property type="entry name" value="SENSOR HISTIDINE KINASE CPXA"/>
    <property type="match status" value="1"/>
</dbReference>
<evidence type="ECO:0000256" key="14">
    <source>
        <dbReference type="SAM" id="Phobius"/>
    </source>
</evidence>
<proteinExistence type="predicted"/>
<dbReference type="SMART" id="SM00387">
    <property type="entry name" value="HATPase_c"/>
    <property type="match status" value="1"/>
</dbReference>
<evidence type="ECO:0000256" key="12">
    <source>
        <dbReference type="ARBA" id="ARBA00023012"/>
    </source>
</evidence>
<feature type="domain" description="Histidine kinase" evidence="15">
    <location>
        <begin position="236"/>
        <end position="445"/>
    </location>
</feature>
<evidence type="ECO:0000256" key="1">
    <source>
        <dbReference type="ARBA" id="ARBA00000085"/>
    </source>
</evidence>
<feature type="domain" description="HAMP" evidence="16">
    <location>
        <begin position="176"/>
        <end position="228"/>
    </location>
</feature>
<keyword evidence="8" id="KW-0547">Nucleotide-binding</keyword>
<keyword evidence="11 14" id="KW-1133">Transmembrane helix</keyword>
<keyword evidence="7 14" id="KW-0812">Transmembrane</keyword>
<dbReference type="InterPro" id="IPR003594">
    <property type="entry name" value="HATPase_dom"/>
</dbReference>
<evidence type="ECO:0000313" key="18">
    <source>
        <dbReference type="Proteomes" id="UP000619534"/>
    </source>
</evidence>
<dbReference type="SMART" id="SM00388">
    <property type="entry name" value="HisKA"/>
    <property type="match status" value="1"/>
</dbReference>
<dbReference type="InterPro" id="IPR036097">
    <property type="entry name" value="HisK_dim/P_sf"/>
</dbReference>
<evidence type="ECO:0000256" key="9">
    <source>
        <dbReference type="ARBA" id="ARBA00022777"/>
    </source>
</evidence>
<dbReference type="Proteomes" id="UP000619534">
    <property type="component" value="Unassembled WGS sequence"/>
</dbReference>
<dbReference type="InterPro" id="IPR004358">
    <property type="entry name" value="Sig_transdc_His_kin-like_C"/>
</dbReference>
<gene>
    <name evidence="17" type="ORF">GCM10007216_29970</name>
</gene>
<keyword evidence="6" id="KW-0808">Transferase</keyword>
<protein>
    <recommendedName>
        <fullName evidence="3">histidine kinase</fullName>
        <ecNumber evidence="3">2.7.13.3</ecNumber>
    </recommendedName>
</protein>
<dbReference type="SUPFAM" id="SSF47384">
    <property type="entry name" value="Homodimeric domain of signal transducing histidine kinase"/>
    <property type="match status" value="1"/>
</dbReference>
<evidence type="ECO:0000256" key="3">
    <source>
        <dbReference type="ARBA" id="ARBA00012438"/>
    </source>
</evidence>
<dbReference type="RefSeq" id="WP_062442737.1">
    <property type="nucleotide sequence ID" value="NZ_BMCJ01000005.1"/>
</dbReference>
<evidence type="ECO:0000256" key="13">
    <source>
        <dbReference type="ARBA" id="ARBA00023136"/>
    </source>
</evidence>
<evidence type="ECO:0000256" key="8">
    <source>
        <dbReference type="ARBA" id="ARBA00022741"/>
    </source>
</evidence>
<comment type="caution">
    <text evidence="17">The sequence shown here is derived from an EMBL/GenBank/DDBJ whole genome shotgun (WGS) entry which is preliminary data.</text>
</comment>
<evidence type="ECO:0000313" key="17">
    <source>
        <dbReference type="EMBL" id="GGC97154.1"/>
    </source>
</evidence>
<dbReference type="InterPro" id="IPR036890">
    <property type="entry name" value="HATPase_C_sf"/>
</dbReference>
<dbReference type="SMART" id="SM00304">
    <property type="entry name" value="HAMP"/>
    <property type="match status" value="1"/>
</dbReference>
<keyword evidence="18" id="KW-1185">Reference proteome</keyword>